<dbReference type="AlphaFoldDB" id="A0ABD0PJC3"/>
<accession>A0ABD0PJC3</accession>
<dbReference type="InterPro" id="IPR012337">
    <property type="entry name" value="RNaseH-like_sf"/>
</dbReference>
<gene>
    <name evidence="1" type="ORF">M9458_029813</name>
</gene>
<dbReference type="Proteomes" id="UP001529510">
    <property type="component" value="Unassembled WGS sequence"/>
</dbReference>
<evidence type="ECO:0008006" key="3">
    <source>
        <dbReference type="Google" id="ProtNLM"/>
    </source>
</evidence>
<evidence type="ECO:0000313" key="2">
    <source>
        <dbReference type="Proteomes" id="UP001529510"/>
    </source>
</evidence>
<dbReference type="PANTHER" id="PTHR47241:SF1">
    <property type="entry name" value="BED-TYPE DOMAIN-CONTAINING PROTEIN"/>
    <property type="match status" value="1"/>
</dbReference>
<protein>
    <recommendedName>
        <fullName evidence="3">Zinc finger BED domain-containing protein 4</fullName>
    </recommendedName>
</protein>
<organism evidence="1 2">
    <name type="scientific">Cirrhinus mrigala</name>
    <name type="common">Mrigala</name>
    <dbReference type="NCBI Taxonomy" id="683832"/>
    <lineage>
        <taxon>Eukaryota</taxon>
        <taxon>Metazoa</taxon>
        <taxon>Chordata</taxon>
        <taxon>Craniata</taxon>
        <taxon>Vertebrata</taxon>
        <taxon>Euteleostomi</taxon>
        <taxon>Actinopterygii</taxon>
        <taxon>Neopterygii</taxon>
        <taxon>Teleostei</taxon>
        <taxon>Ostariophysi</taxon>
        <taxon>Cypriniformes</taxon>
        <taxon>Cyprinidae</taxon>
        <taxon>Labeoninae</taxon>
        <taxon>Labeonini</taxon>
        <taxon>Cirrhinus</taxon>
    </lineage>
</organism>
<feature type="non-terminal residue" evidence="1">
    <location>
        <position position="200"/>
    </location>
</feature>
<name>A0ABD0PJC3_CIRMR</name>
<comment type="caution">
    <text evidence="1">The sequence shown here is derived from an EMBL/GenBank/DDBJ whole genome shotgun (WGS) entry which is preliminary data.</text>
</comment>
<dbReference type="SUPFAM" id="SSF53098">
    <property type="entry name" value="Ribonuclease H-like"/>
    <property type="match status" value="1"/>
</dbReference>
<reference evidence="1 2" key="1">
    <citation type="submission" date="2024-05" db="EMBL/GenBank/DDBJ databases">
        <title>Genome sequencing and assembly of Indian major carp, Cirrhinus mrigala (Hamilton, 1822).</title>
        <authorList>
            <person name="Mohindra V."/>
            <person name="Chowdhury L.M."/>
            <person name="Lal K."/>
            <person name="Jena J.K."/>
        </authorList>
    </citation>
    <scope>NUCLEOTIDE SEQUENCE [LARGE SCALE GENOMIC DNA]</scope>
    <source>
        <strain evidence="1">CM1030</strain>
        <tissue evidence="1">Blood</tissue>
    </source>
</reference>
<dbReference type="EMBL" id="JAMKFB020000015">
    <property type="protein sequence ID" value="KAL0173845.1"/>
    <property type="molecule type" value="Genomic_DNA"/>
</dbReference>
<dbReference type="InterPro" id="IPR052865">
    <property type="entry name" value="Zinc_finger_BED"/>
</dbReference>
<keyword evidence="2" id="KW-1185">Reference proteome</keyword>
<sequence>MLATWAIPKSAVHAVVRDNGKNMVKGMEEAGVSSLSCVAHTLQLAVTEGLLSQRSVTEAVGVGRKIVGHFKHSNLAYSRLQDIQTQLGQPIKRLQQDVQTRWNSTFYMVQSLIEQKRAIGVFVSENELPATLTANQWNLLEKMVNVLASFEEMTRQVSSSDALASDVIPAITVLQRLLLKQMDEDHGIKTMKSTLLDALQ</sequence>
<proteinExistence type="predicted"/>
<dbReference type="PANTHER" id="PTHR47241">
    <property type="entry name" value="FINGER PROTEIN, PUTATIVE-RELATED"/>
    <property type="match status" value="1"/>
</dbReference>
<evidence type="ECO:0000313" key="1">
    <source>
        <dbReference type="EMBL" id="KAL0173845.1"/>
    </source>
</evidence>